<dbReference type="EMBL" id="FUYH01000037">
    <property type="protein sequence ID" value="SKA99618.1"/>
    <property type="molecule type" value="Genomic_DNA"/>
</dbReference>
<dbReference type="Gene3D" id="1.20.1260.10">
    <property type="match status" value="1"/>
</dbReference>
<dbReference type="InterPro" id="IPR019052">
    <property type="entry name" value="DUF2383"/>
</dbReference>
<reference evidence="3" key="1">
    <citation type="submission" date="2017-02" db="EMBL/GenBank/DDBJ databases">
        <authorList>
            <person name="Varghese N."/>
            <person name="Submissions S."/>
        </authorList>
    </citation>
    <scope>NUCLEOTIDE SEQUENCE [LARGE SCALE GENOMIC DNA]</scope>
    <source>
        <strain evidence="3">USBA 833</strain>
    </source>
</reference>
<dbReference type="InterPro" id="IPR012347">
    <property type="entry name" value="Ferritin-like"/>
</dbReference>
<sequence>MKNKSIKELNTFLKGEHMGIDAYEKFINKVDDENIKNQLQDIQKDHKKHAEKIAERIQDLGGRAKNGVGFTGKIAEAASNIKNIGKKDDISILKQAYDGEDLGIKMATEVVKGDLDNESAKLIRDILSEDRNHLDKLNSLIQNKGNIQ</sequence>
<dbReference type="InterPro" id="IPR009078">
    <property type="entry name" value="Ferritin-like_SF"/>
</dbReference>
<organism evidence="2 3">
    <name type="scientific">Caloramator quimbayensis</name>
    <dbReference type="NCBI Taxonomy" id="1147123"/>
    <lineage>
        <taxon>Bacteria</taxon>
        <taxon>Bacillati</taxon>
        <taxon>Bacillota</taxon>
        <taxon>Clostridia</taxon>
        <taxon>Eubacteriales</taxon>
        <taxon>Clostridiaceae</taxon>
        <taxon>Caloramator</taxon>
    </lineage>
</organism>
<evidence type="ECO:0000313" key="3">
    <source>
        <dbReference type="Proteomes" id="UP000190105"/>
    </source>
</evidence>
<dbReference type="CDD" id="cd00657">
    <property type="entry name" value="Ferritin_like"/>
    <property type="match status" value="1"/>
</dbReference>
<protein>
    <submittedName>
        <fullName evidence="2">Rubrerythrin</fullName>
    </submittedName>
</protein>
<evidence type="ECO:0000259" key="1">
    <source>
        <dbReference type="Pfam" id="PF09537"/>
    </source>
</evidence>
<dbReference type="RefSeq" id="WP_078697735.1">
    <property type="nucleotide sequence ID" value="NZ_FUYH01000037.1"/>
</dbReference>
<dbReference type="Proteomes" id="UP000190105">
    <property type="component" value="Unassembled WGS sequence"/>
</dbReference>
<dbReference type="Pfam" id="PF09537">
    <property type="entry name" value="DUF2383"/>
    <property type="match status" value="1"/>
</dbReference>
<feature type="domain" description="DUF2383" evidence="1">
    <location>
        <begin position="6"/>
        <end position="112"/>
    </location>
</feature>
<accession>A0A1T4YDK0</accession>
<evidence type="ECO:0000313" key="2">
    <source>
        <dbReference type="EMBL" id="SKA99618.1"/>
    </source>
</evidence>
<gene>
    <name evidence="2" type="ORF">SAMN05443428_1374</name>
</gene>
<name>A0A1T4YDK0_9CLOT</name>
<dbReference type="OrthoDB" id="1706687at2"/>
<dbReference type="STRING" id="1147123.SAMN05443428_1374"/>
<dbReference type="SUPFAM" id="SSF47240">
    <property type="entry name" value="Ferritin-like"/>
    <property type="match status" value="1"/>
</dbReference>
<proteinExistence type="predicted"/>
<keyword evidence="3" id="KW-1185">Reference proteome</keyword>
<dbReference type="AlphaFoldDB" id="A0A1T4YDK0"/>